<evidence type="ECO:0000256" key="2">
    <source>
        <dbReference type="ARBA" id="ARBA00022734"/>
    </source>
</evidence>
<dbReference type="Pfam" id="PF00139">
    <property type="entry name" value="Lectin_legB"/>
    <property type="match status" value="1"/>
</dbReference>
<dbReference type="InterPro" id="IPR050258">
    <property type="entry name" value="Leguminous_Lectin"/>
</dbReference>
<dbReference type="InterPro" id="IPR001220">
    <property type="entry name" value="Legume_lectin_dom"/>
</dbReference>
<dbReference type="OrthoDB" id="543442at2759"/>
<evidence type="ECO:0000259" key="3">
    <source>
        <dbReference type="Pfam" id="PF00139"/>
    </source>
</evidence>
<dbReference type="AlphaFoldDB" id="A0A1Y1IXB3"/>
<sequence>FRMSCPGKNSNPFCTNLQNENFPSPGGDGLTFTIGTIAGTDTVFGSALGFRGGDAFAVEFDTSREQGFRCNNDPDDNHVGLDVRGVYNCNIPTYRPDRGPDDPYIAVIATPPFDLNSGYVITAWIDYDAPATTIRVYVADGDTSTKPGAPLLETTFNLKQTIGDDNAYVGFTAATTVCRWQNHDILNCQKQQLVQHLPSSSVSVHVVGKELMILDSR</sequence>
<comment type="similarity">
    <text evidence="1">Belongs to the leguminous lectin family.</text>
</comment>
<dbReference type="Gene3D" id="2.60.120.200">
    <property type="match status" value="1"/>
</dbReference>
<dbReference type="PANTHER" id="PTHR32401">
    <property type="entry name" value="CONCANAVALIN A-LIKE LECTIN FAMILY PROTEIN"/>
    <property type="match status" value="1"/>
</dbReference>
<dbReference type="SUPFAM" id="SSF49899">
    <property type="entry name" value="Concanavalin A-like lectins/glucanases"/>
    <property type="match status" value="1"/>
</dbReference>
<dbReference type="PANTHER" id="PTHR32401:SF48">
    <property type="entry name" value="LEGUME LECTIN DOMAIN-CONTAINING PROTEIN"/>
    <property type="match status" value="1"/>
</dbReference>
<dbReference type="InterPro" id="IPR013320">
    <property type="entry name" value="ConA-like_dom_sf"/>
</dbReference>
<feature type="domain" description="Legume lectin" evidence="3">
    <location>
        <begin position="23"/>
        <end position="188"/>
    </location>
</feature>
<evidence type="ECO:0000313" key="5">
    <source>
        <dbReference type="Proteomes" id="UP000054558"/>
    </source>
</evidence>
<evidence type="ECO:0000256" key="1">
    <source>
        <dbReference type="ARBA" id="ARBA00007606"/>
    </source>
</evidence>
<dbReference type="OMA" id="YVITAWI"/>
<protein>
    <recommendedName>
        <fullName evidence="3">Legume lectin domain-containing protein</fullName>
    </recommendedName>
</protein>
<name>A0A1Y1IXB3_KLENI</name>
<reference evidence="4 5" key="1">
    <citation type="journal article" date="2014" name="Nat. Commun.">
        <title>Klebsormidium flaccidum genome reveals primary factors for plant terrestrial adaptation.</title>
        <authorList>
            <person name="Hori K."/>
            <person name="Maruyama F."/>
            <person name="Fujisawa T."/>
            <person name="Togashi T."/>
            <person name="Yamamoto N."/>
            <person name="Seo M."/>
            <person name="Sato S."/>
            <person name="Yamada T."/>
            <person name="Mori H."/>
            <person name="Tajima N."/>
            <person name="Moriyama T."/>
            <person name="Ikeuchi M."/>
            <person name="Watanabe M."/>
            <person name="Wada H."/>
            <person name="Kobayashi K."/>
            <person name="Saito M."/>
            <person name="Masuda T."/>
            <person name="Sasaki-Sekimoto Y."/>
            <person name="Mashiguchi K."/>
            <person name="Awai K."/>
            <person name="Shimojima M."/>
            <person name="Masuda S."/>
            <person name="Iwai M."/>
            <person name="Nobusawa T."/>
            <person name="Narise T."/>
            <person name="Kondo S."/>
            <person name="Saito H."/>
            <person name="Sato R."/>
            <person name="Murakawa M."/>
            <person name="Ihara Y."/>
            <person name="Oshima-Yamada Y."/>
            <person name="Ohtaka K."/>
            <person name="Satoh M."/>
            <person name="Sonobe K."/>
            <person name="Ishii M."/>
            <person name="Ohtani R."/>
            <person name="Kanamori-Sato M."/>
            <person name="Honoki R."/>
            <person name="Miyazaki D."/>
            <person name="Mochizuki H."/>
            <person name="Umetsu J."/>
            <person name="Higashi K."/>
            <person name="Shibata D."/>
            <person name="Kamiya Y."/>
            <person name="Sato N."/>
            <person name="Nakamura Y."/>
            <person name="Tabata S."/>
            <person name="Ida S."/>
            <person name="Kurokawa K."/>
            <person name="Ohta H."/>
        </authorList>
    </citation>
    <scope>NUCLEOTIDE SEQUENCE [LARGE SCALE GENOMIC DNA]</scope>
    <source>
        <strain evidence="4 5">NIES-2285</strain>
    </source>
</reference>
<accession>A0A1Y1IXB3</accession>
<evidence type="ECO:0000313" key="4">
    <source>
        <dbReference type="EMBL" id="GAQ93397.1"/>
    </source>
</evidence>
<dbReference type="Proteomes" id="UP000054558">
    <property type="component" value="Unassembled WGS sequence"/>
</dbReference>
<dbReference type="GO" id="GO:0030246">
    <property type="term" value="F:carbohydrate binding"/>
    <property type="evidence" value="ECO:0007669"/>
    <property type="project" value="UniProtKB-KW"/>
</dbReference>
<keyword evidence="2" id="KW-0430">Lectin</keyword>
<organism evidence="4 5">
    <name type="scientific">Klebsormidium nitens</name>
    <name type="common">Green alga</name>
    <name type="synonym">Ulothrix nitens</name>
    <dbReference type="NCBI Taxonomy" id="105231"/>
    <lineage>
        <taxon>Eukaryota</taxon>
        <taxon>Viridiplantae</taxon>
        <taxon>Streptophyta</taxon>
        <taxon>Klebsormidiophyceae</taxon>
        <taxon>Klebsormidiales</taxon>
        <taxon>Klebsormidiaceae</taxon>
        <taxon>Klebsormidium</taxon>
    </lineage>
</organism>
<keyword evidence="5" id="KW-1185">Reference proteome</keyword>
<gene>
    <name evidence="4" type="ORF">KFL_014980010</name>
</gene>
<proteinExistence type="inferred from homology"/>
<feature type="non-terminal residue" evidence="4">
    <location>
        <position position="1"/>
    </location>
</feature>
<dbReference type="EMBL" id="DF238447">
    <property type="protein sequence ID" value="GAQ93397.1"/>
    <property type="molecule type" value="Genomic_DNA"/>
</dbReference>